<protein>
    <submittedName>
        <fullName evidence="1">M48 family metallopeptidase</fullName>
    </submittedName>
</protein>
<accession>A0ABR8DBU0</accession>
<organism evidence="1 2">
    <name type="scientific">Anabaena azotica FACHB-119</name>
    <dbReference type="NCBI Taxonomy" id="947527"/>
    <lineage>
        <taxon>Bacteria</taxon>
        <taxon>Bacillati</taxon>
        <taxon>Cyanobacteriota</taxon>
        <taxon>Cyanophyceae</taxon>
        <taxon>Nostocales</taxon>
        <taxon>Nostocaceae</taxon>
        <taxon>Anabaena</taxon>
        <taxon>Anabaena azotica</taxon>
    </lineage>
</organism>
<comment type="caution">
    <text evidence="1">The sequence shown here is derived from an EMBL/GenBank/DDBJ whole genome shotgun (WGS) entry which is preliminary data.</text>
</comment>
<evidence type="ECO:0000313" key="1">
    <source>
        <dbReference type="EMBL" id="MBD2504690.1"/>
    </source>
</evidence>
<reference evidence="1 2" key="1">
    <citation type="journal article" date="2020" name="ISME J.">
        <title>Comparative genomics reveals insights into cyanobacterial evolution and habitat adaptation.</title>
        <authorList>
            <person name="Chen M.Y."/>
            <person name="Teng W.K."/>
            <person name="Zhao L."/>
            <person name="Hu C.X."/>
            <person name="Zhou Y.K."/>
            <person name="Han B.P."/>
            <person name="Song L.R."/>
            <person name="Shu W.S."/>
        </authorList>
    </citation>
    <scope>NUCLEOTIDE SEQUENCE [LARGE SCALE GENOMIC DNA]</scope>
    <source>
        <strain evidence="1 2">FACHB-119</strain>
    </source>
</reference>
<dbReference type="RefSeq" id="WP_190478732.1">
    <property type="nucleotide sequence ID" value="NZ_JACJSG010000057.1"/>
</dbReference>
<keyword evidence="2" id="KW-1185">Reference proteome</keyword>
<sequence length="40" mass="4860">MLYCNHGDRFWAALSYAMPDWRMRKAQLDWNRGRRGGEWG</sequence>
<proteinExistence type="predicted"/>
<dbReference type="EMBL" id="JACJSG010000057">
    <property type="protein sequence ID" value="MBD2504690.1"/>
    <property type="molecule type" value="Genomic_DNA"/>
</dbReference>
<gene>
    <name evidence="1" type="ORF">H6G83_29490</name>
</gene>
<evidence type="ECO:0000313" key="2">
    <source>
        <dbReference type="Proteomes" id="UP000661112"/>
    </source>
</evidence>
<name>A0ABR8DBU0_9NOST</name>
<dbReference type="Proteomes" id="UP000661112">
    <property type="component" value="Unassembled WGS sequence"/>
</dbReference>